<gene>
    <name evidence="1" type="ORF">GCM10010873_31930</name>
</gene>
<accession>A0AA37X2I2</accession>
<dbReference type="RefSeq" id="WP_284326392.1">
    <property type="nucleotide sequence ID" value="NZ_BSPP01000011.1"/>
</dbReference>
<dbReference type="Gene3D" id="3.30.70.1520">
    <property type="entry name" value="Heterotetrameric sarcosine oxidase"/>
    <property type="match status" value="1"/>
</dbReference>
<reference evidence="1 2" key="1">
    <citation type="journal article" date="2014" name="Int. J. Syst. Evol. Microbiol.">
        <title>Complete genome sequence of Corynebacterium casei LMG S-19264T (=DSM 44701T), isolated from a smear-ripened cheese.</title>
        <authorList>
            <consortium name="US DOE Joint Genome Institute (JGI-PGF)"/>
            <person name="Walter F."/>
            <person name="Albersmeier A."/>
            <person name="Kalinowski J."/>
            <person name="Ruckert C."/>
        </authorList>
    </citation>
    <scope>NUCLEOTIDE SEQUENCE [LARGE SCALE GENOMIC DNA]</scope>
    <source>
        <strain evidence="1 2">NBRC 111766</strain>
    </source>
</reference>
<sequence>MANALKPLTPLGHDAPQSDTIGAITITENPNTALASLAARLGREAEVASLAAAAGIPLPGPGQSEAAATYGAIWLGPQQWMVEAAFATHEDISAILKPIFGEAASITEQTDAWVRFDVTSTTLPALFERLCSFDLHKAGAGAATRTVIDHLGCYVIRRTDTRVTILGPRSSAHSLHHALTTAAKALS</sequence>
<evidence type="ECO:0008006" key="3">
    <source>
        <dbReference type="Google" id="ProtNLM"/>
    </source>
</evidence>
<evidence type="ECO:0000313" key="2">
    <source>
        <dbReference type="Proteomes" id="UP001157355"/>
    </source>
</evidence>
<evidence type="ECO:0000313" key="1">
    <source>
        <dbReference type="EMBL" id="GLS88219.1"/>
    </source>
</evidence>
<proteinExistence type="predicted"/>
<protein>
    <recommendedName>
        <fullName evidence="3">Sarcosine oxidase subunit gamma</fullName>
    </recommendedName>
</protein>
<dbReference type="Proteomes" id="UP001157355">
    <property type="component" value="Unassembled WGS sequence"/>
</dbReference>
<dbReference type="AlphaFoldDB" id="A0AA37X2I2"/>
<dbReference type="SUPFAM" id="SSF103025">
    <property type="entry name" value="Folate-binding domain"/>
    <property type="match status" value="1"/>
</dbReference>
<dbReference type="EMBL" id="BSPP01000011">
    <property type="protein sequence ID" value="GLS88219.1"/>
    <property type="molecule type" value="Genomic_DNA"/>
</dbReference>
<organism evidence="1 2">
    <name type="scientific">Cypionkella aquatica</name>
    <dbReference type="NCBI Taxonomy" id="1756042"/>
    <lineage>
        <taxon>Bacteria</taxon>
        <taxon>Pseudomonadati</taxon>
        <taxon>Pseudomonadota</taxon>
        <taxon>Alphaproteobacteria</taxon>
        <taxon>Rhodobacterales</taxon>
        <taxon>Paracoccaceae</taxon>
        <taxon>Cypionkella</taxon>
    </lineage>
</organism>
<keyword evidence="2" id="KW-1185">Reference proteome</keyword>
<dbReference type="Gene3D" id="3.30.1360.120">
    <property type="entry name" value="Probable tRNA modification gtpase trme, domain 1"/>
    <property type="match status" value="1"/>
</dbReference>
<name>A0AA37X2I2_9RHOB</name>
<dbReference type="InterPro" id="IPR027266">
    <property type="entry name" value="TrmE/GcvT-like"/>
</dbReference>
<comment type="caution">
    <text evidence="1">The sequence shown here is derived from an EMBL/GenBank/DDBJ whole genome shotgun (WGS) entry which is preliminary data.</text>
</comment>